<dbReference type="AlphaFoldDB" id="A0A518KCZ9"/>
<keyword evidence="3" id="KW-1185">Reference proteome</keyword>
<name>A0A518KCZ9_9BACT</name>
<gene>
    <name evidence="2" type="ORF">Spa11_38840</name>
</gene>
<evidence type="ECO:0000313" key="3">
    <source>
        <dbReference type="Proteomes" id="UP000316426"/>
    </source>
</evidence>
<dbReference type="SUPFAM" id="SSF55729">
    <property type="entry name" value="Acyl-CoA N-acyltransferases (Nat)"/>
    <property type="match status" value="1"/>
</dbReference>
<dbReference type="InterPro" id="IPR051531">
    <property type="entry name" value="N-acetyltransferase"/>
</dbReference>
<proteinExistence type="predicted"/>
<protein>
    <submittedName>
        <fullName evidence="2">Ribosomal-protein-S5-alanine N-acetyltransferase</fullName>
    </submittedName>
</protein>
<dbReference type="InterPro" id="IPR016181">
    <property type="entry name" value="Acyl_CoA_acyltransferase"/>
</dbReference>
<dbReference type="PANTHER" id="PTHR43792">
    <property type="entry name" value="GNAT FAMILY, PUTATIVE (AFU_ORTHOLOGUE AFUA_3G00765)-RELATED-RELATED"/>
    <property type="match status" value="1"/>
</dbReference>
<feature type="domain" description="N-acetyltransferase" evidence="1">
    <location>
        <begin position="24"/>
        <end position="178"/>
    </location>
</feature>
<dbReference type="Proteomes" id="UP000316426">
    <property type="component" value="Chromosome"/>
</dbReference>
<evidence type="ECO:0000259" key="1">
    <source>
        <dbReference type="PROSITE" id="PS51186"/>
    </source>
</evidence>
<dbReference type="RefSeq" id="WP_145115289.1">
    <property type="nucleotide sequence ID" value="NZ_CP036349.1"/>
</dbReference>
<dbReference type="GO" id="GO:0016747">
    <property type="term" value="F:acyltransferase activity, transferring groups other than amino-acyl groups"/>
    <property type="evidence" value="ECO:0007669"/>
    <property type="project" value="InterPro"/>
</dbReference>
<keyword evidence="2" id="KW-0808">Transferase</keyword>
<sequence length="182" mass="20708">MFATTLTTERLVLRPPCVEDAGAIFERYASDSVVTRYLSWRTHQSVEETRAFLNQITNPPIDNHDRQWVIGFEGDSLPCGMITVFGSGQLVGLGYVLQRSLWGRGVMPEALRAVAAEVWRDERTWRLQALAHVDNVGSQRVMEKCGLRREGVLRRQLVMPQISDEPQDCALYAQVRDDFNAR</sequence>
<dbReference type="Pfam" id="PF13302">
    <property type="entry name" value="Acetyltransf_3"/>
    <property type="match status" value="1"/>
</dbReference>
<dbReference type="InterPro" id="IPR000182">
    <property type="entry name" value="GNAT_dom"/>
</dbReference>
<dbReference type="PROSITE" id="PS51186">
    <property type="entry name" value="GNAT"/>
    <property type="match status" value="1"/>
</dbReference>
<reference evidence="2 3" key="1">
    <citation type="submission" date="2019-02" db="EMBL/GenBank/DDBJ databases">
        <title>Deep-cultivation of Planctomycetes and their phenomic and genomic characterization uncovers novel biology.</title>
        <authorList>
            <person name="Wiegand S."/>
            <person name="Jogler M."/>
            <person name="Boedeker C."/>
            <person name="Pinto D."/>
            <person name="Vollmers J."/>
            <person name="Rivas-Marin E."/>
            <person name="Kohn T."/>
            <person name="Peeters S.H."/>
            <person name="Heuer A."/>
            <person name="Rast P."/>
            <person name="Oberbeckmann S."/>
            <person name="Bunk B."/>
            <person name="Jeske O."/>
            <person name="Meyerdierks A."/>
            <person name="Storesund J.E."/>
            <person name="Kallscheuer N."/>
            <person name="Luecker S."/>
            <person name="Lage O.M."/>
            <person name="Pohl T."/>
            <person name="Merkel B.J."/>
            <person name="Hornburger P."/>
            <person name="Mueller R.-W."/>
            <person name="Bruemmer F."/>
            <person name="Labrenz M."/>
            <person name="Spormann A.M."/>
            <person name="Op den Camp H."/>
            <person name="Overmann J."/>
            <person name="Amann R."/>
            <person name="Jetten M.S.M."/>
            <person name="Mascher T."/>
            <person name="Medema M.H."/>
            <person name="Devos D.P."/>
            <person name="Kaster A.-K."/>
            <person name="Ovreas L."/>
            <person name="Rohde M."/>
            <person name="Galperin M.Y."/>
            <person name="Jogler C."/>
        </authorList>
    </citation>
    <scope>NUCLEOTIDE SEQUENCE [LARGE SCALE GENOMIC DNA]</scope>
    <source>
        <strain evidence="2 3">Spa11</strain>
    </source>
</reference>
<dbReference type="Gene3D" id="3.40.630.30">
    <property type="match status" value="1"/>
</dbReference>
<accession>A0A518KCZ9</accession>
<dbReference type="EMBL" id="CP036349">
    <property type="protein sequence ID" value="QDV75664.1"/>
    <property type="molecule type" value="Genomic_DNA"/>
</dbReference>
<organism evidence="2 3">
    <name type="scientific">Botrimarina mediterranea</name>
    <dbReference type="NCBI Taxonomy" id="2528022"/>
    <lineage>
        <taxon>Bacteria</taxon>
        <taxon>Pseudomonadati</taxon>
        <taxon>Planctomycetota</taxon>
        <taxon>Planctomycetia</taxon>
        <taxon>Pirellulales</taxon>
        <taxon>Lacipirellulaceae</taxon>
        <taxon>Botrimarina</taxon>
    </lineage>
</organism>
<dbReference type="KEGG" id="bmei:Spa11_38840"/>
<evidence type="ECO:0000313" key="2">
    <source>
        <dbReference type="EMBL" id="QDV75664.1"/>
    </source>
</evidence>